<keyword evidence="2" id="KW-1185">Reference proteome</keyword>
<reference evidence="1" key="1">
    <citation type="submission" date="2022-07" db="EMBL/GenBank/DDBJ databases">
        <authorList>
            <person name="Trinca V."/>
            <person name="Uliana J.V.C."/>
            <person name="Torres T.T."/>
            <person name="Ward R.J."/>
            <person name="Monesi N."/>
        </authorList>
    </citation>
    <scope>NUCLEOTIDE SEQUENCE</scope>
    <source>
        <strain evidence="1">HSMRA1968</strain>
        <tissue evidence="1">Whole embryos</tissue>
    </source>
</reference>
<comment type="caution">
    <text evidence="1">The sequence shown here is derived from an EMBL/GenBank/DDBJ whole genome shotgun (WGS) entry which is preliminary data.</text>
</comment>
<name>A0A9Q0MYN4_9DIPT</name>
<evidence type="ECO:0000313" key="1">
    <source>
        <dbReference type="EMBL" id="KAJ6640312.1"/>
    </source>
</evidence>
<dbReference type="EMBL" id="WJQU01000003">
    <property type="protein sequence ID" value="KAJ6640312.1"/>
    <property type="molecule type" value="Genomic_DNA"/>
</dbReference>
<gene>
    <name evidence="1" type="ORF">Bhyg_13062</name>
</gene>
<evidence type="ECO:0000313" key="2">
    <source>
        <dbReference type="Proteomes" id="UP001151699"/>
    </source>
</evidence>
<accession>A0A9Q0MYN4</accession>
<protein>
    <submittedName>
        <fullName evidence="1">Uncharacterized protein</fullName>
    </submittedName>
</protein>
<organism evidence="1 2">
    <name type="scientific">Pseudolycoriella hygida</name>
    <dbReference type="NCBI Taxonomy" id="35572"/>
    <lineage>
        <taxon>Eukaryota</taxon>
        <taxon>Metazoa</taxon>
        <taxon>Ecdysozoa</taxon>
        <taxon>Arthropoda</taxon>
        <taxon>Hexapoda</taxon>
        <taxon>Insecta</taxon>
        <taxon>Pterygota</taxon>
        <taxon>Neoptera</taxon>
        <taxon>Endopterygota</taxon>
        <taxon>Diptera</taxon>
        <taxon>Nematocera</taxon>
        <taxon>Sciaroidea</taxon>
        <taxon>Sciaridae</taxon>
        <taxon>Pseudolycoriella</taxon>
    </lineage>
</organism>
<dbReference type="Proteomes" id="UP001151699">
    <property type="component" value="Chromosome X"/>
</dbReference>
<dbReference type="AlphaFoldDB" id="A0A9Q0MYN4"/>
<proteinExistence type="predicted"/>
<sequence length="25" mass="3195">MFYIYVKFYNCITFKVSNAWLRCHF</sequence>